<accession>A0A8H6A672</accession>
<proteinExistence type="predicted"/>
<protein>
    <recommendedName>
        <fullName evidence="1">Thioester reductase (TE) domain-containing protein</fullName>
    </recommendedName>
</protein>
<dbReference type="Proteomes" id="UP000541154">
    <property type="component" value="Unassembled WGS sequence"/>
</dbReference>
<feature type="domain" description="Thioester reductase (TE)" evidence="1">
    <location>
        <begin position="4"/>
        <end position="140"/>
    </location>
</feature>
<evidence type="ECO:0000313" key="3">
    <source>
        <dbReference type="Proteomes" id="UP000541154"/>
    </source>
</evidence>
<name>A0A8H6A672_PETAA</name>
<dbReference type="AlphaFoldDB" id="A0A8H6A672"/>
<dbReference type="InterPro" id="IPR036291">
    <property type="entry name" value="NAD(P)-bd_dom_sf"/>
</dbReference>
<dbReference type="SUPFAM" id="SSF51735">
    <property type="entry name" value="NAD(P)-binding Rossmann-fold domains"/>
    <property type="match status" value="1"/>
</dbReference>
<sequence length="291" mass="32662">MLNISKIVALPSQLGLEDLGLSPSVLGELRRSFTEMIHVAWAVNFTLGERSFEAQHIRGIHKLINHCLSSERPSPAAFYFCSSISVAAATRLPATIAEAPIPELSWAQNMGYARSKLVVERIVYVAAKQTSMTARIPRVGQNMASILKSLPAVDETIIASSGYRGERRSTIEGDQPQREHKKVVQRFRCFFHVQNAKTFRLAEDLLPALRRSGLEFDVLPKRQWDPRKNPAIELLDFSTDKYDNDNPGRVWLSFEMKTQAASPALSGGVELIESGLVEKFIDVLRRNEWQS</sequence>
<evidence type="ECO:0000259" key="1">
    <source>
        <dbReference type="Pfam" id="PF07993"/>
    </source>
</evidence>
<organism evidence="2 3">
    <name type="scientific">Petromyces alliaceus</name>
    <name type="common">Aspergillus alliaceus</name>
    <dbReference type="NCBI Taxonomy" id="209559"/>
    <lineage>
        <taxon>Eukaryota</taxon>
        <taxon>Fungi</taxon>
        <taxon>Dikarya</taxon>
        <taxon>Ascomycota</taxon>
        <taxon>Pezizomycotina</taxon>
        <taxon>Eurotiomycetes</taxon>
        <taxon>Eurotiomycetidae</taxon>
        <taxon>Eurotiales</taxon>
        <taxon>Aspergillaceae</taxon>
        <taxon>Aspergillus</taxon>
        <taxon>Aspergillus subgen. Circumdati</taxon>
    </lineage>
</organism>
<reference evidence="2 3" key="1">
    <citation type="submission" date="2019-04" db="EMBL/GenBank/DDBJ databases">
        <title>Aspergillus burnettii sp. nov., novel species from soil in southeast Queensland.</title>
        <authorList>
            <person name="Gilchrist C.L.M."/>
            <person name="Pitt J.I."/>
            <person name="Lange L."/>
            <person name="Lacey H.J."/>
            <person name="Vuong D."/>
            <person name="Midgley D.J."/>
            <person name="Greenfield P."/>
            <person name="Bradbury M."/>
            <person name="Lacey E."/>
            <person name="Busk P.K."/>
            <person name="Pilgaard B."/>
            <person name="Chooi Y.H."/>
            <person name="Piggott A.M."/>
        </authorList>
    </citation>
    <scope>NUCLEOTIDE SEQUENCE [LARGE SCALE GENOMIC DNA]</scope>
    <source>
        <strain evidence="2 3">FRR 5400</strain>
    </source>
</reference>
<dbReference type="Gene3D" id="3.40.50.720">
    <property type="entry name" value="NAD(P)-binding Rossmann-like Domain"/>
    <property type="match status" value="1"/>
</dbReference>
<gene>
    <name evidence="2" type="ORF">ETB97_009787</name>
</gene>
<evidence type="ECO:0000313" key="2">
    <source>
        <dbReference type="EMBL" id="KAF5863543.1"/>
    </source>
</evidence>
<dbReference type="EMBL" id="SPNV01000049">
    <property type="protein sequence ID" value="KAF5863543.1"/>
    <property type="molecule type" value="Genomic_DNA"/>
</dbReference>
<comment type="caution">
    <text evidence="2">The sequence shown here is derived from an EMBL/GenBank/DDBJ whole genome shotgun (WGS) entry which is preliminary data.</text>
</comment>
<keyword evidence="3" id="KW-1185">Reference proteome</keyword>
<dbReference type="InterPro" id="IPR013120">
    <property type="entry name" value="FAR_NAD-bd"/>
</dbReference>
<dbReference type="Pfam" id="PF07993">
    <property type="entry name" value="NAD_binding_4"/>
    <property type="match status" value="1"/>
</dbReference>